<organism evidence="1 2">
    <name type="scientific">Vibrio nigripulchritudo SOn1</name>
    <dbReference type="NCBI Taxonomy" id="1238450"/>
    <lineage>
        <taxon>Bacteria</taxon>
        <taxon>Pseudomonadati</taxon>
        <taxon>Pseudomonadota</taxon>
        <taxon>Gammaproteobacteria</taxon>
        <taxon>Vibrionales</taxon>
        <taxon>Vibrionaceae</taxon>
        <taxon>Vibrio</taxon>
    </lineage>
</organism>
<protein>
    <submittedName>
        <fullName evidence="1">Uncharacterized protein</fullName>
    </submittedName>
</protein>
<reference evidence="1 2" key="1">
    <citation type="journal article" date="2013" name="ISME J.">
        <title>Comparative genomics of pathogenic lineages of Vibrio nigripulchritudo identifies virulence-associated traits.</title>
        <authorList>
            <person name="Goudenege D."/>
            <person name="Labreuche Y."/>
            <person name="Krin E."/>
            <person name="Ansquer D."/>
            <person name="Mangenot S."/>
            <person name="Calteau A."/>
            <person name="Medigue C."/>
            <person name="Mazel D."/>
            <person name="Polz M.F."/>
            <person name="Le Roux F."/>
        </authorList>
    </citation>
    <scope>NUCLEOTIDE SEQUENCE [LARGE SCALE GENOMIC DNA]</scope>
    <source>
        <strain evidence="1 2">SOn1</strain>
    </source>
</reference>
<dbReference type="AlphaFoldDB" id="A0AAV2VIS6"/>
<dbReference type="EMBL" id="CAOF01000020">
    <property type="protein sequence ID" value="CCO44603.1"/>
    <property type="molecule type" value="Genomic_DNA"/>
</dbReference>
<comment type="caution">
    <text evidence="1">The sequence shown here is derived from an EMBL/GenBank/DDBJ whole genome shotgun (WGS) entry which is preliminary data.</text>
</comment>
<evidence type="ECO:0000313" key="2">
    <source>
        <dbReference type="Proteomes" id="UP000018211"/>
    </source>
</evidence>
<evidence type="ECO:0000313" key="1">
    <source>
        <dbReference type="EMBL" id="CCO44603.1"/>
    </source>
</evidence>
<dbReference type="RefSeq" id="WP_022610402.1">
    <property type="nucleotide sequence ID" value="NZ_LK391965.1"/>
</dbReference>
<gene>
    <name evidence="1" type="ORF">VIBNISOn1_1160111</name>
</gene>
<dbReference type="Proteomes" id="UP000018211">
    <property type="component" value="Unassembled WGS sequence"/>
</dbReference>
<sequence>MFELEKQSLFFESMANEHAELVQNIEIVFENQNALDSSYHNPKLFILNLNNALRSLLFFVETLQKNAPGWQKKIIKDYIAENSDSYIILKKLRDMSAHQALIFPKESILTGLYRIRSSHDYVVKIGMGDLASPGNYSWDLAMKNTHDIFHDLLVFHSIAFMDLEHAALNECLGISRRWLFKVKFQTRDKSKSFNEVVDVYSLIFDFSMNLLDAISESYANFHGISCDIKFYRELKEFNSVNTLLELDLYPSLFSKWWECEISPMNIGVRTNKHKGEVVESYDSVHFDSYEKLCDTPESYKEKLIKFRNLPIEQLLAAENEDEFYSFIYLNHWHFKKAFKAGLMDSPLSPSDIMQMQRTAKILLGEIQKEKLCTLAQMSERFNKHLDALIEKI</sequence>
<accession>A0AAV2VIS6</accession>
<name>A0AAV2VIS6_9VIBR</name>
<proteinExistence type="predicted"/>